<dbReference type="PANTHER" id="PTHR10039">
    <property type="entry name" value="AMELOGENIN"/>
    <property type="match status" value="1"/>
</dbReference>
<proteinExistence type="predicted"/>
<protein>
    <submittedName>
        <fullName evidence="4">Ankyrin repeat, PH and SEC7 domain containing protein secG</fullName>
    </submittedName>
</protein>
<organism evidence="4 5">
    <name type="scientific">Cytospora mali</name>
    <name type="common">Apple Valsa canker fungus</name>
    <name type="synonym">Valsa mali</name>
    <dbReference type="NCBI Taxonomy" id="578113"/>
    <lineage>
        <taxon>Eukaryota</taxon>
        <taxon>Fungi</taxon>
        <taxon>Dikarya</taxon>
        <taxon>Ascomycota</taxon>
        <taxon>Pezizomycotina</taxon>
        <taxon>Sordariomycetes</taxon>
        <taxon>Sordariomycetidae</taxon>
        <taxon>Diaporthales</taxon>
        <taxon>Cytosporaceae</taxon>
        <taxon>Cytospora</taxon>
    </lineage>
</organism>
<dbReference type="InterPro" id="IPR002110">
    <property type="entry name" value="Ankyrin_rpt"/>
</dbReference>
<keyword evidence="5" id="KW-1185">Reference proteome</keyword>
<dbReference type="InterPro" id="IPR036770">
    <property type="entry name" value="Ankyrin_rpt-contain_sf"/>
</dbReference>
<dbReference type="SUPFAM" id="SSF48403">
    <property type="entry name" value="Ankyrin repeat"/>
    <property type="match status" value="1"/>
</dbReference>
<gene>
    <name evidence="4" type="ORF">VM1G_08254</name>
</gene>
<dbReference type="Gene3D" id="3.40.50.300">
    <property type="entry name" value="P-loop containing nucleotide triphosphate hydrolases"/>
    <property type="match status" value="1"/>
</dbReference>
<evidence type="ECO:0000259" key="3">
    <source>
        <dbReference type="Pfam" id="PF24883"/>
    </source>
</evidence>
<keyword evidence="1" id="KW-0677">Repeat</keyword>
<dbReference type="Pfam" id="PF24883">
    <property type="entry name" value="NPHP3_N"/>
    <property type="match status" value="1"/>
</dbReference>
<sequence length="1303" mass="145958">MPQPSDRKACGGGCGGTIPALQPYALCSSCEAKRKEQEKKNDADLAAAMSKLGKSDTAQTTVIEASQETSTPAAKSSDLTLPRVSLEPPLDTSVNRGDGANETRARLQQAYEELESVLQARGVPSASRPDLKEILTEENFDLSEATLLQISEEVVEDQNLSTRKASSKAGDFMQKLFPLLNMALGLTGTLASNFGYGPVQIATNGFTQVLELAISIPQDSEKVVGALNAMAADTRLLAEIKRLPQTAVDEMVATPATELHYKLIVFLRKSIVWLDKDVFHKLAGSLISPSQVTDAISELHNAREALKTALLSDTYLTVKWNQIATVNAGTLNTLCPDNYHIAQLMRQKELHNSRLPGSGYWLTNDDRYAMWRAGDRRILWCPGLPGAGKTYLASWMIDDLESLLRGGDMGLAYVFCEVNRRGQQSERGVLEAFTRQLMARKPKLCQDLTAFLEDPLQTIDDRKSLLKMVLSRFQGSFLILDALDEFSPDYIDRHSLASSLRDFVEGCGDNVVRLCITSRESSGVWEVLCSDSKLAETLDVRSSEEDIRKLVESAYDRTAPAVHWLKNHRELKDLAVERVIDRSDCIFKLADLQIKSALRSPSPKAMKQALDALTTDVNDYYAETMERIASQRDTGHIVLNLLMWLTYARTPIYMKQLEFALGIEPEKSVEEDFADQLVDLPRFVGLSEGLATLGNTGDSVLDEPTKSDEDGLRVDLAHQSIREFLSTSPRWKRRDGEHFVLAQCLTAITSPIFKGHLIHIWQYAWAQTRSWRPLTDLSFIPINNSPVKVPRFLLWAALSWGRYLTPTTLDAEIQSMVEEVHRSTDFRANKRLVWSDGEAFEMGPHPNILFEVDTGERTSKEYFESAFSAAVRTGDLDVATIFLDDPKIDPNKGRIDYYEGHITPVMWACQIGHRDMVKLLLERKDVDPNLVDDRSGYGTGRPAILRARANVFDLLLKRADLDVNLESQGRRAIHHLANVGGSPNVLEMLLRDERTDVNARTAETLWGGKYVDERDIKAFEKSRTALMVASLVGHPAQVRLLCERPGVEAGMRDDDGLTALMLACMGYLRSNNSKDGSVRSNDKGFELQDSIQRHSEVIPILLNISENQINEQDNLGRTAVAHAAMCGIDPRTELMERSSDEDKDYQTWYEDLSEQWKTGKKRFVIILKELLNGDGIEVNIADDKGHTPLDYVNCVEGFVVQEREYEFELWTGIFKEYETETTIPKFSIEGMLEEAAAFLSTLEEVKSHLLAAGAQGKEPISLPKPPKERSPVYDNYAHIRRSRFAAWEKEHRKRQREALDSGA</sequence>
<dbReference type="Pfam" id="PF12796">
    <property type="entry name" value="Ank_2"/>
    <property type="match status" value="1"/>
</dbReference>
<evidence type="ECO:0000313" key="4">
    <source>
        <dbReference type="EMBL" id="KUI72947.1"/>
    </source>
</evidence>
<evidence type="ECO:0000313" key="5">
    <source>
        <dbReference type="Proteomes" id="UP000078559"/>
    </source>
</evidence>
<accession>A0A194W9H3</accession>
<dbReference type="OrthoDB" id="4846778at2759"/>
<dbReference type="InterPro" id="IPR056884">
    <property type="entry name" value="NPHP3-like_N"/>
</dbReference>
<dbReference type="Proteomes" id="UP000078559">
    <property type="component" value="Chromosome 9"/>
</dbReference>
<feature type="compositionally biased region" description="Polar residues" evidence="2">
    <location>
        <begin position="56"/>
        <end position="79"/>
    </location>
</feature>
<evidence type="ECO:0000256" key="2">
    <source>
        <dbReference type="SAM" id="MobiDB-lite"/>
    </source>
</evidence>
<reference evidence="4" key="1">
    <citation type="submission" date="2014-12" db="EMBL/GenBank/DDBJ databases">
        <title>Genome Sequence of Valsa Canker Pathogens Uncovers a Specific Adaption of Colonization on Woody Bark.</title>
        <authorList>
            <person name="Yin Z."/>
            <person name="Liu H."/>
            <person name="Gao X."/>
            <person name="Li Z."/>
            <person name="Song N."/>
            <person name="Ke X."/>
            <person name="Dai Q."/>
            <person name="Wu Y."/>
            <person name="Sun Y."/>
            <person name="Xu J.-R."/>
            <person name="Kang Z.K."/>
            <person name="Wang L."/>
            <person name="Huang L."/>
        </authorList>
    </citation>
    <scope>NUCLEOTIDE SEQUENCE [LARGE SCALE GENOMIC DNA]</scope>
    <source>
        <strain evidence="4">03-8</strain>
    </source>
</reference>
<evidence type="ECO:0000256" key="1">
    <source>
        <dbReference type="ARBA" id="ARBA00022737"/>
    </source>
</evidence>
<dbReference type="Gene3D" id="1.25.40.20">
    <property type="entry name" value="Ankyrin repeat-containing domain"/>
    <property type="match status" value="3"/>
</dbReference>
<dbReference type="InterPro" id="IPR027417">
    <property type="entry name" value="P-loop_NTPase"/>
</dbReference>
<dbReference type="EMBL" id="CM003106">
    <property type="protein sequence ID" value="KUI72947.1"/>
    <property type="molecule type" value="Genomic_DNA"/>
</dbReference>
<feature type="region of interest" description="Disordered" evidence="2">
    <location>
        <begin position="35"/>
        <end position="99"/>
    </location>
</feature>
<feature type="domain" description="Nephrocystin 3-like N-terminal" evidence="3">
    <location>
        <begin position="357"/>
        <end position="519"/>
    </location>
</feature>
<dbReference type="SMR" id="A0A194W9H3"/>
<dbReference type="PANTHER" id="PTHR10039:SF16">
    <property type="entry name" value="GPI INOSITOL-DEACYLASE"/>
    <property type="match status" value="1"/>
</dbReference>
<dbReference type="SMART" id="SM00248">
    <property type="entry name" value="ANK"/>
    <property type="match status" value="5"/>
</dbReference>
<name>A0A194W9H3_CYTMA</name>
<dbReference type="SUPFAM" id="SSF52540">
    <property type="entry name" value="P-loop containing nucleoside triphosphate hydrolases"/>
    <property type="match status" value="1"/>
</dbReference>